<evidence type="ECO:0000256" key="5">
    <source>
        <dbReference type="HAMAP-Rule" id="MF_00081"/>
    </source>
</evidence>
<dbReference type="RefSeq" id="WP_100901924.1">
    <property type="nucleotide sequence ID" value="NZ_CAWNNC010000001.1"/>
</dbReference>
<evidence type="ECO:0000259" key="6">
    <source>
        <dbReference type="Pfam" id="PF01628"/>
    </source>
</evidence>
<dbReference type="InterPro" id="IPR002571">
    <property type="entry name" value="HrcA"/>
</dbReference>
<accession>A0A2K8T1F2</accession>
<dbReference type="GO" id="GO:0003677">
    <property type="term" value="F:DNA binding"/>
    <property type="evidence" value="ECO:0007669"/>
    <property type="project" value="InterPro"/>
</dbReference>
<dbReference type="SUPFAM" id="SSF55781">
    <property type="entry name" value="GAF domain-like"/>
    <property type="match status" value="1"/>
</dbReference>
<dbReference type="InterPro" id="IPR036390">
    <property type="entry name" value="WH_DNA-bd_sf"/>
</dbReference>
<evidence type="ECO:0000256" key="4">
    <source>
        <dbReference type="ARBA" id="ARBA00023163"/>
    </source>
</evidence>
<evidence type="ECO:0000256" key="2">
    <source>
        <dbReference type="ARBA" id="ARBA00023015"/>
    </source>
</evidence>
<organism evidence="7 8">
    <name type="scientific">Nostoc flagelliforme CCNUN1</name>
    <dbReference type="NCBI Taxonomy" id="2038116"/>
    <lineage>
        <taxon>Bacteria</taxon>
        <taxon>Bacillati</taxon>
        <taxon>Cyanobacteriota</taxon>
        <taxon>Cyanophyceae</taxon>
        <taxon>Nostocales</taxon>
        <taxon>Nostocaceae</taxon>
        <taxon>Nostoc</taxon>
    </lineage>
</organism>
<dbReference type="InterPro" id="IPR023120">
    <property type="entry name" value="WHTH_transcript_rep_HrcA_IDD"/>
</dbReference>
<comment type="function">
    <text evidence="5">Negative regulator of class I heat shock genes (grpE-dnaK-dnaJ and groELS operons). Prevents heat-shock induction of these operons.</text>
</comment>
<dbReference type="PIRSF" id="PIRSF005485">
    <property type="entry name" value="HrcA"/>
    <property type="match status" value="1"/>
</dbReference>
<reference evidence="7 8" key="1">
    <citation type="submission" date="2017-11" db="EMBL/GenBank/DDBJ databases">
        <title>Complete genome of a free-living desiccation-tolerant cyanobacterium and its photosynthetic adaptation to extreme terrestrial habitat.</title>
        <authorList>
            <person name="Shang J."/>
        </authorList>
    </citation>
    <scope>NUCLEOTIDE SEQUENCE [LARGE SCALE GENOMIC DNA]</scope>
    <source>
        <strain evidence="7 8">CCNUN1</strain>
    </source>
</reference>
<feature type="domain" description="Heat-inducible transcription repressor HrcA C-terminal" evidence="6">
    <location>
        <begin position="129"/>
        <end position="364"/>
    </location>
</feature>
<dbReference type="InterPro" id="IPR029016">
    <property type="entry name" value="GAF-like_dom_sf"/>
</dbReference>
<dbReference type="Proteomes" id="UP000232003">
    <property type="component" value="Chromosome"/>
</dbReference>
<keyword evidence="2 5" id="KW-0805">Transcription regulation</keyword>
<dbReference type="PANTHER" id="PTHR34824">
    <property type="entry name" value="HEAT-INDUCIBLE TRANSCRIPTION REPRESSOR HRCA"/>
    <property type="match status" value="1"/>
</dbReference>
<gene>
    <name evidence="5" type="primary">hrcA</name>
    <name evidence="7" type="ORF">COO91_07586</name>
</gene>
<comment type="similarity">
    <text evidence="5">Belongs to the HrcA family.</text>
</comment>
<dbReference type="Gene3D" id="3.30.450.40">
    <property type="match status" value="1"/>
</dbReference>
<dbReference type="GO" id="GO:0045892">
    <property type="term" value="P:negative regulation of DNA-templated transcription"/>
    <property type="evidence" value="ECO:0007669"/>
    <property type="project" value="UniProtKB-UniRule"/>
</dbReference>
<sequence>MEVQLTNRQQHILWATVRHYIATAEPVGSKALVEEYDLGVSSATIRNVMGVLEKSGLLYQPHASAGRVPSDSGYRIYVDQLITPSLRSRSVSQTDALASLLPQSGTEALGREVEMALQKRLQWEDWSLETLLQGAAQILATLSGCISLITMPQTTTALLRHLQLVQIEAGRIMLIVVTDSYETHSKLMDLSPIPEETKRDSEVIDRELQIVSNFLNTHLRGRSLLELGNLNWSELDQEFQRYGEFLKHSVAELTRRTHAPTATQIMVRGVSEVLRQPEFSQLQQVQTIIHLLEEEQDQLWRLIFEEPELEDVGKSKVTVRIGAENLLEPIRTCTLISSTYRRGSIPVGSVGVLGPTRLDYESAIAVVASAADYLSEAFSYFNPS</sequence>
<dbReference type="EMBL" id="CP024785">
    <property type="protein sequence ID" value="AUB41538.1"/>
    <property type="molecule type" value="Genomic_DNA"/>
</dbReference>
<dbReference type="NCBIfam" id="TIGR00331">
    <property type="entry name" value="hrcA"/>
    <property type="match status" value="1"/>
</dbReference>
<keyword evidence="1 5" id="KW-0678">Repressor</keyword>
<keyword evidence="4 5" id="KW-0804">Transcription</keyword>
<keyword evidence="3 5" id="KW-0346">Stress response</keyword>
<dbReference type="SUPFAM" id="SSF46785">
    <property type="entry name" value="Winged helix' DNA-binding domain"/>
    <property type="match status" value="1"/>
</dbReference>
<evidence type="ECO:0000313" key="8">
    <source>
        <dbReference type="Proteomes" id="UP000232003"/>
    </source>
</evidence>
<evidence type="ECO:0000256" key="1">
    <source>
        <dbReference type="ARBA" id="ARBA00022491"/>
    </source>
</evidence>
<evidence type="ECO:0000256" key="3">
    <source>
        <dbReference type="ARBA" id="ARBA00023016"/>
    </source>
</evidence>
<name>A0A2K8T1F2_9NOSO</name>
<keyword evidence="8" id="KW-1185">Reference proteome</keyword>
<protein>
    <recommendedName>
        <fullName evidence="5">Heat-inducible transcription repressor HrcA</fullName>
    </recommendedName>
</protein>
<dbReference type="KEGG" id="nfl:COO91_07586"/>
<dbReference type="HAMAP" id="MF_00081">
    <property type="entry name" value="HrcA"/>
    <property type="match status" value="1"/>
</dbReference>
<dbReference type="InterPro" id="IPR021153">
    <property type="entry name" value="HrcA_C"/>
</dbReference>
<dbReference type="Gene3D" id="1.10.10.10">
    <property type="entry name" value="Winged helix-like DNA-binding domain superfamily/Winged helix DNA-binding domain"/>
    <property type="match status" value="1"/>
</dbReference>
<dbReference type="InterPro" id="IPR036388">
    <property type="entry name" value="WH-like_DNA-bd_sf"/>
</dbReference>
<proteinExistence type="inferred from homology"/>
<dbReference type="PANTHER" id="PTHR34824:SF1">
    <property type="entry name" value="HEAT-INDUCIBLE TRANSCRIPTION REPRESSOR HRCA"/>
    <property type="match status" value="1"/>
</dbReference>
<dbReference type="Pfam" id="PF01628">
    <property type="entry name" value="HrcA"/>
    <property type="match status" value="1"/>
</dbReference>
<dbReference type="Gene3D" id="3.30.390.60">
    <property type="entry name" value="Heat-inducible transcription repressor hrca homolog, domain 3"/>
    <property type="match status" value="1"/>
</dbReference>
<evidence type="ECO:0000313" key="7">
    <source>
        <dbReference type="EMBL" id="AUB41538.1"/>
    </source>
</evidence>
<dbReference type="AlphaFoldDB" id="A0A2K8T1F2"/>
<dbReference type="OrthoDB" id="9783139at2"/>